<dbReference type="GO" id="GO:0004252">
    <property type="term" value="F:serine-type endopeptidase activity"/>
    <property type="evidence" value="ECO:0007669"/>
    <property type="project" value="InterPro"/>
</dbReference>
<feature type="signal peptide" evidence="6">
    <location>
        <begin position="1"/>
        <end position="19"/>
    </location>
</feature>
<evidence type="ECO:0000313" key="9">
    <source>
        <dbReference type="Proteomes" id="UP000887013"/>
    </source>
</evidence>
<dbReference type="InterPro" id="IPR001314">
    <property type="entry name" value="Peptidase_S1A"/>
</dbReference>
<dbReference type="FunFam" id="2.40.10.10:FF:000003">
    <property type="entry name" value="Transmembrane serine protease 3"/>
    <property type="match status" value="1"/>
</dbReference>
<feature type="chain" id="PRO_5036451435" evidence="6">
    <location>
        <begin position="20"/>
        <end position="682"/>
    </location>
</feature>
<keyword evidence="3" id="KW-0720">Serine protease</keyword>
<evidence type="ECO:0000256" key="5">
    <source>
        <dbReference type="SAM" id="MobiDB-lite"/>
    </source>
</evidence>
<name>A0A8X6MY19_NEPPI</name>
<sequence>MVSLSRFVFCFILLLKIGSEPTTMVSTEAVTLPFECPGKCVTEYDCEIFLNDTECPSGLVCCVEYRSESSTETSYLYSPNLGASDMEMATKFLSEGENSESFFEDMDLEHSRYMYYSDSFISEPNVEEKTQPDYCPGVCVLDYILSKCDFITKAPGICTTGTTCCVTEEYALKAHEDEYIYELTDDGSAHVKRVFPFNQEYCPGTCMHDSKLMLCEQISPQYVCPLNSKCCTKRSHDKESSLSTVHECSGQCLSESMLKYCQPPNELILGTTTCKLRTTCCMIRSTEAPDQPPFLYMMEFPYAKGGNIISQVTSGLLAIDDAGIVYRIGTNGQIYRLPRLKNNDLNRIQFKKLMTYPLATGIVAIYEDMEGILYQHLIPPSFVNKPSDEQPEEQSESEEYLKSLSPYSKEPPTSTEEILYGCGIKGRRHTPHVMGGKEAVSVEWCWQVAIINTQNQYICGGVLIGDSWVLTAASCVFGKTNENQVLFVRLGVTDLKSTEDNNKGHTIRVMSTFIHHNFNTINLDNNIALLRLQRPVKLNDNVCVVCLPTSGKMPQDNIKCTVTGYGFVSVEGGMMLKMGEAQVPIIDDTECMANVTESFANPFILPASSFCAGGEGRHNICQGDAGGPLVCKIGDFYELIGLVSWSLGCGRVDVPSVYTKVPAFMGWINQIIGSTLFLASFS</sequence>
<evidence type="ECO:0000256" key="1">
    <source>
        <dbReference type="ARBA" id="ARBA00022670"/>
    </source>
</evidence>
<evidence type="ECO:0000313" key="8">
    <source>
        <dbReference type="EMBL" id="GFS83439.1"/>
    </source>
</evidence>
<dbReference type="PROSITE" id="PS50240">
    <property type="entry name" value="TRYPSIN_DOM"/>
    <property type="match status" value="1"/>
</dbReference>
<dbReference type="Proteomes" id="UP000887013">
    <property type="component" value="Unassembled WGS sequence"/>
</dbReference>
<dbReference type="Pfam" id="PF18398">
    <property type="entry name" value="CLIP_SPH_mas"/>
    <property type="match status" value="4"/>
</dbReference>
<evidence type="ECO:0000256" key="4">
    <source>
        <dbReference type="ARBA" id="ARBA00023157"/>
    </source>
</evidence>
<evidence type="ECO:0000259" key="7">
    <source>
        <dbReference type="PROSITE" id="PS50240"/>
    </source>
</evidence>
<dbReference type="SMART" id="SM00020">
    <property type="entry name" value="Tryp_SPc"/>
    <property type="match status" value="1"/>
</dbReference>
<feature type="region of interest" description="Disordered" evidence="5">
    <location>
        <begin position="383"/>
        <end position="414"/>
    </location>
</feature>
<dbReference type="Pfam" id="PF00089">
    <property type="entry name" value="Trypsin"/>
    <property type="match status" value="1"/>
</dbReference>
<feature type="compositionally biased region" description="Acidic residues" evidence="5">
    <location>
        <begin position="389"/>
        <end position="398"/>
    </location>
</feature>
<keyword evidence="4" id="KW-1015">Disulfide bond</keyword>
<feature type="domain" description="Peptidase S1" evidence="7">
    <location>
        <begin position="433"/>
        <end position="673"/>
    </location>
</feature>
<organism evidence="8 9">
    <name type="scientific">Nephila pilipes</name>
    <name type="common">Giant wood spider</name>
    <name type="synonym">Nephila maculata</name>
    <dbReference type="NCBI Taxonomy" id="299642"/>
    <lineage>
        <taxon>Eukaryota</taxon>
        <taxon>Metazoa</taxon>
        <taxon>Ecdysozoa</taxon>
        <taxon>Arthropoda</taxon>
        <taxon>Chelicerata</taxon>
        <taxon>Arachnida</taxon>
        <taxon>Araneae</taxon>
        <taxon>Araneomorphae</taxon>
        <taxon>Entelegynae</taxon>
        <taxon>Araneoidea</taxon>
        <taxon>Nephilidae</taxon>
        <taxon>Nephila</taxon>
    </lineage>
</organism>
<dbReference type="PANTHER" id="PTHR24258:SF140">
    <property type="entry name" value="BCDNA.GH08420-RELATED"/>
    <property type="match status" value="1"/>
</dbReference>
<reference evidence="8" key="1">
    <citation type="submission" date="2020-08" db="EMBL/GenBank/DDBJ databases">
        <title>Multicomponent nature underlies the extraordinary mechanical properties of spider dragline silk.</title>
        <authorList>
            <person name="Kono N."/>
            <person name="Nakamura H."/>
            <person name="Mori M."/>
            <person name="Yoshida Y."/>
            <person name="Ohtoshi R."/>
            <person name="Malay A.D."/>
            <person name="Moran D.A.P."/>
            <person name="Tomita M."/>
            <person name="Numata K."/>
            <person name="Arakawa K."/>
        </authorList>
    </citation>
    <scope>NUCLEOTIDE SEQUENCE</scope>
</reference>
<dbReference type="CDD" id="cd00190">
    <property type="entry name" value="Tryp_SPc"/>
    <property type="match status" value="1"/>
</dbReference>
<evidence type="ECO:0000256" key="2">
    <source>
        <dbReference type="ARBA" id="ARBA00022801"/>
    </source>
</evidence>
<dbReference type="InterPro" id="IPR043504">
    <property type="entry name" value="Peptidase_S1_PA_chymotrypsin"/>
</dbReference>
<proteinExistence type="predicted"/>
<dbReference type="PRINTS" id="PR00722">
    <property type="entry name" value="CHYMOTRYPSIN"/>
</dbReference>
<dbReference type="OrthoDB" id="6437225at2759"/>
<dbReference type="AlphaFoldDB" id="A0A8X6MY19"/>
<dbReference type="GO" id="GO:0006508">
    <property type="term" value="P:proteolysis"/>
    <property type="evidence" value="ECO:0007669"/>
    <property type="project" value="UniProtKB-KW"/>
</dbReference>
<dbReference type="InterPro" id="IPR001254">
    <property type="entry name" value="Trypsin_dom"/>
</dbReference>
<dbReference type="InterPro" id="IPR040479">
    <property type="entry name" value="CLIP_SPH_mas"/>
</dbReference>
<comment type="caution">
    <text evidence="8">The sequence shown here is derived from an EMBL/GenBank/DDBJ whole genome shotgun (WGS) entry which is preliminary data.</text>
</comment>
<dbReference type="PANTHER" id="PTHR24258">
    <property type="entry name" value="SERINE PROTEASE-RELATED"/>
    <property type="match status" value="1"/>
</dbReference>
<protein>
    <submittedName>
        <fullName evidence="8">Protein masquerade</fullName>
    </submittedName>
</protein>
<dbReference type="EMBL" id="BMAW01003415">
    <property type="protein sequence ID" value="GFS83439.1"/>
    <property type="molecule type" value="Genomic_DNA"/>
</dbReference>
<accession>A0A8X6MY19</accession>
<keyword evidence="1" id="KW-0645">Protease</keyword>
<dbReference type="InterPro" id="IPR009003">
    <property type="entry name" value="Peptidase_S1_PA"/>
</dbReference>
<evidence type="ECO:0000256" key="6">
    <source>
        <dbReference type="SAM" id="SignalP"/>
    </source>
</evidence>
<keyword evidence="6" id="KW-0732">Signal</keyword>
<dbReference type="SUPFAM" id="SSF50494">
    <property type="entry name" value="Trypsin-like serine proteases"/>
    <property type="match status" value="1"/>
</dbReference>
<dbReference type="Gene3D" id="2.40.10.10">
    <property type="entry name" value="Trypsin-like serine proteases"/>
    <property type="match status" value="1"/>
</dbReference>
<keyword evidence="9" id="KW-1185">Reference proteome</keyword>
<gene>
    <name evidence="8" type="primary">mas</name>
    <name evidence="8" type="ORF">NPIL_258371</name>
</gene>
<evidence type="ECO:0000256" key="3">
    <source>
        <dbReference type="ARBA" id="ARBA00022825"/>
    </source>
</evidence>
<keyword evidence="2" id="KW-0378">Hydrolase</keyword>